<dbReference type="PROSITE" id="PS50035">
    <property type="entry name" value="PLD"/>
    <property type="match status" value="2"/>
</dbReference>
<accession>A0A4R7W1X9</accession>
<gene>
    <name evidence="6" type="ORF">CLV71_102643</name>
</gene>
<evidence type="ECO:0000313" key="6">
    <source>
        <dbReference type="EMBL" id="TDV56576.1"/>
    </source>
</evidence>
<evidence type="ECO:0000256" key="2">
    <source>
        <dbReference type="ARBA" id="ARBA00022737"/>
    </source>
</evidence>
<keyword evidence="3" id="KW-0378">Hydrolase</keyword>
<dbReference type="CDD" id="cd09105">
    <property type="entry name" value="PLDc_vPLD1_2_like_2"/>
    <property type="match status" value="1"/>
</dbReference>
<dbReference type="Proteomes" id="UP000294927">
    <property type="component" value="Unassembled WGS sequence"/>
</dbReference>
<evidence type="ECO:0000313" key="7">
    <source>
        <dbReference type="Proteomes" id="UP000294927"/>
    </source>
</evidence>
<sequence>MEGVSPFRTLLDKTDERIGDGIEHVLRTHHVRRLRQLGWGDVLTTGTEDRFGGRGPVREGNELKVLVDGEEALPTIQEAIRNARSHVHIANWHASPDFRLTREPDAPTLRDLLAVTAQRGVDVRLLLWAGPPMPAFQPTRGLVKAQQKKFTENTGVRCVLDARERTMHCHHEKLVIVDDEVAFVGGLDFTALEGDRHDSSEHPPNRPIGWHDLMTRLRGPVVADVAGHFAHRWSEVAGEDLPEPPQQAKAGDTRVQFLRTVPDKTYGFAPKGEFTILDAYLRALRSARRLVYLENQFLWSPEIAELLIDKLCDPPDDRFRMVLLLPRKPSNGADTTRGQLGRLLDADDGKNRLVATTVSTHDGDESAPVYVHAKLGIVDDEWMTIGSANLNEHSLFNDTEVNVATDDRALIRATRQRLWSEHLRTPAAELDGDPTDIVDGLWRPIAEEQAALDRRGEPRTHRLTLLPGVSRRAGRLQGPLRGLLVDG</sequence>
<protein>
    <submittedName>
        <fullName evidence="6">Phosphatidylserine/phosphatidylglycerophosphate/ cardiolipin synthase-like enzyme</fullName>
    </submittedName>
</protein>
<name>A0A4R7W1X9_9PSEU</name>
<dbReference type="Gene3D" id="3.30.870.10">
    <property type="entry name" value="Endonuclease Chain A"/>
    <property type="match status" value="2"/>
</dbReference>
<dbReference type="SMART" id="SM00155">
    <property type="entry name" value="PLDc"/>
    <property type="match status" value="2"/>
</dbReference>
<dbReference type="InterPro" id="IPR015679">
    <property type="entry name" value="PLipase_D_fam"/>
</dbReference>
<evidence type="ECO:0000259" key="5">
    <source>
        <dbReference type="PROSITE" id="PS50035"/>
    </source>
</evidence>
<dbReference type="Pfam" id="PF13091">
    <property type="entry name" value="PLDc_2"/>
    <property type="match status" value="2"/>
</dbReference>
<organism evidence="6 7">
    <name type="scientific">Actinophytocola oryzae</name>
    <dbReference type="NCBI Taxonomy" id="502181"/>
    <lineage>
        <taxon>Bacteria</taxon>
        <taxon>Bacillati</taxon>
        <taxon>Actinomycetota</taxon>
        <taxon>Actinomycetes</taxon>
        <taxon>Pseudonocardiales</taxon>
        <taxon>Pseudonocardiaceae</taxon>
    </lineage>
</organism>
<dbReference type="SUPFAM" id="SSF56024">
    <property type="entry name" value="Phospholipase D/nuclease"/>
    <property type="match status" value="2"/>
</dbReference>
<comment type="catalytic activity">
    <reaction evidence="1">
        <text>a 1,2-diacyl-sn-glycero-3-phosphocholine + H2O = a 1,2-diacyl-sn-glycero-3-phosphate + choline + H(+)</text>
        <dbReference type="Rhea" id="RHEA:14445"/>
        <dbReference type="ChEBI" id="CHEBI:15354"/>
        <dbReference type="ChEBI" id="CHEBI:15377"/>
        <dbReference type="ChEBI" id="CHEBI:15378"/>
        <dbReference type="ChEBI" id="CHEBI:57643"/>
        <dbReference type="ChEBI" id="CHEBI:58608"/>
        <dbReference type="EC" id="3.1.4.4"/>
    </reaction>
</comment>
<dbReference type="EMBL" id="SOCP01000002">
    <property type="protein sequence ID" value="TDV56576.1"/>
    <property type="molecule type" value="Genomic_DNA"/>
</dbReference>
<dbReference type="GO" id="GO:0009395">
    <property type="term" value="P:phospholipid catabolic process"/>
    <property type="evidence" value="ECO:0007669"/>
    <property type="project" value="TreeGrafter"/>
</dbReference>
<feature type="domain" description="PLD phosphodiesterase" evidence="5">
    <location>
        <begin position="367"/>
        <end position="394"/>
    </location>
</feature>
<dbReference type="GO" id="GO:0004630">
    <property type="term" value="F:phospholipase D activity"/>
    <property type="evidence" value="ECO:0007669"/>
    <property type="project" value="UniProtKB-EC"/>
</dbReference>
<dbReference type="CDD" id="cd09104">
    <property type="entry name" value="PLDc_vPLD1_2_like_1"/>
    <property type="match status" value="1"/>
</dbReference>
<comment type="caution">
    <text evidence="6">The sequence shown here is derived from an EMBL/GenBank/DDBJ whole genome shotgun (WGS) entry which is preliminary data.</text>
</comment>
<dbReference type="InterPro" id="IPR001736">
    <property type="entry name" value="PLipase_D/transphosphatidylase"/>
</dbReference>
<proteinExistence type="predicted"/>
<feature type="domain" description="PLD phosphodiesterase" evidence="5">
    <location>
        <begin position="166"/>
        <end position="193"/>
    </location>
</feature>
<dbReference type="PANTHER" id="PTHR18896">
    <property type="entry name" value="PHOSPHOLIPASE D"/>
    <property type="match status" value="1"/>
</dbReference>
<keyword evidence="7" id="KW-1185">Reference proteome</keyword>
<dbReference type="AlphaFoldDB" id="A0A4R7W1X9"/>
<keyword evidence="2" id="KW-0677">Repeat</keyword>
<reference evidence="6 7" key="1">
    <citation type="submission" date="2019-03" db="EMBL/GenBank/DDBJ databases">
        <title>Genomic Encyclopedia of Archaeal and Bacterial Type Strains, Phase II (KMG-II): from individual species to whole genera.</title>
        <authorList>
            <person name="Goeker M."/>
        </authorList>
    </citation>
    <scope>NUCLEOTIDE SEQUENCE [LARGE SCALE GENOMIC DNA]</scope>
    <source>
        <strain evidence="6 7">DSM 45499</strain>
    </source>
</reference>
<evidence type="ECO:0000256" key="4">
    <source>
        <dbReference type="ARBA" id="ARBA00023098"/>
    </source>
</evidence>
<keyword evidence="4" id="KW-0443">Lipid metabolism</keyword>
<dbReference type="PANTHER" id="PTHR18896:SF76">
    <property type="entry name" value="PHOSPHOLIPASE"/>
    <property type="match status" value="1"/>
</dbReference>
<evidence type="ECO:0000256" key="3">
    <source>
        <dbReference type="ARBA" id="ARBA00022801"/>
    </source>
</evidence>
<evidence type="ECO:0000256" key="1">
    <source>
        <dbReference type="ARBA" id="ARBA00000798"/>
    </source>
</evidence>
<dbReference type="InterPro" id="IPR025202">
    <property type="entry name" value="PLD-like_dom"/>
</dbReference>